<protein>
    <submittedName>
        <fullName evidence="2">Uncharacterized protein</fullName>
    </submittedName>
</protein>
<evidence type="ECO:0000313" key="3">
    <source>
        <dbReference type="Proteomes" id="UP000191094"/>
    </source>
</evidence>
<name>A0A1T0CHB6_9GAMM</name>
<organism evidence="2 3">
    <name type="scientific">Lwoffella lincolnii</name>
    <dbReference type="NCBI Taxonomy" id="90241"/>
    <lineage>
        <taxon>Bacteria</taxon>
        <taxon>Pseudomonadati</taxon>
        <taxon>Pseudomonadota</taxon>
        <taxon>Gammaproteobacteria</taxon>
        <taxon>Moraxellales</taxon>
        <taxon>Moraxellaceae</taxon>
        <taxon>Lwoffella</taxon>
    </lineage>
</organism>
<dbReference type="AlphaFoldDB" id="A0A1T0CHB6"/>
<sequence length="68" mass="7845">MAFLFGLVSLGLSWVKFVIFRYFMQIMGTMSAKQPLTMLLSPIIIHKSLPTNHYPQITMCHFDGQPNR</sequence>
<evidence type="ECO:0000313" key="2">
    <source>
        <dbReference type="EMBL" id="OOS21746.1"/>
    </source>
</evidence>
<dbReference type="STRING" id="90241.B0682_03725"/>
<evidence type="ECO:0000256" key="1">
    <source>
        <dbReference type="SAM" id="Phobius"/>
    </source>
</evidence>
<gene>
    <name evidence="2" type="ORF">B0682_03725</name>
</gene>
<keyword evidence="3" id="KW-1185">Reference proteome</keyword>
<accession>A0A1T0CHB6</accession>
<dbReference type="EMBL" id="MUYT01000004">
    <property type="protein sequence ID" value="OOS21746.1"/>
    <property type="molecule type" value="Genomic_DNA"/>
</dbReference>
<proteinExistence type="predicted"/>
<keyword evidence="1" id="KW-0812">Transmembrane</keyword>
<keyword evidence="1" id="KW-1133">Transmembrane helix</keyword>
<dbReference type="Proteomes" id="UP000191094">
    <property type="component" value="Unassembled WGS sequence"/>
</dbReference>
<reference evidence="2 3" key="1">
    <citation type="submission" date="2017-02" db="EMBL/GenBank/DDBJ databases">
        <title>Draft genome sequence of Moraxella lincolnii CCUG 9405T type strain.</title>
        <authorList>
            <person name="Salva-Serra F."/>
            <person name="Engstrom-Jakobsson H."/>
            <person name="Thorell K."/>
            <person name="Jaen-Luchoro D."/>
            <person name="Gonzales-Siles L."/>
            <person name="Karlsson R."/>
            <person name="Yazdan S."/>
            <person name="Boulund F."/>
            <person name="Johnning A."/>
            <person name="Engstrand L."/>
            <person name="Kristiansson E."/>
            <person name="Moore E."/>
        </authorList>
    </citation>
    <scope>NUCLEOTIDE SEQUENCE [LARGE SCALE GENOMIC DNA]</scope>
    <source>
        <strain evidence="2 3">CCUG 9405</strain>
    </source>
</reference>
<keyword evidence="1" id="KW-0472">Membrane</keyword>
<feature type="transmembrane region" description="Helical" evidence="1">
    <location>
        <begin position="6"/>
        <end position="24"/>
    </location>
</feature>
<comment type="caution">
    <text evidence="2">The sequence shown here is derived from an EMBL/GenBank/DDBJ whole genome shotgun (WGS) entry which is preliminary data.</text>
</comment>